<feature type="binding site" evidence="4">
    <location>
        <begin position="252"/>
        <end position="256"/>
    </location>
    <ligand>
        <name>FAD</name>
        <dbReference type="ChEBI" id="CHEBI:57692"/>
    </ligand>
</feature>
<dbReference type="SUPFAM" id="SSF48173">
    <property type="entry name" value="Cryptochrome/photolyase FAD-binding domain"/>
    <property type="match status" value="1"/>
</dbReference>
<dbReference type="Gene3D" id="1.10.579.10">
    <property type="entry name" value="DNA Cyclobutane Dipyrimidine Photolyase, subunit A, domain 3"/>
    <property type="match status" value="1"/>
</dbReference>
<protein>
    <recommendedName>
        <fullName evidence="5">Photolyase/cryptochrome alpha/beta domain-containing protein</fullName>
    </recommendedName>
</protein>
<dbReference type="EMBL" id="MVBO01000325">
    <property type="protein sequence ID" value="OZJ01509.1"/>
    <property type="molecule type" value="Genomic_DNA"/>
</dbReference>
<gene>
    <name evidence="6" type="ORF">BZG36_05550</name>
</gene>
<dbReference type="AlphaFoldDB" id="A0A261XT22"/>
<dbReference type="InterPro" id="IPR014729">
    <property type="entry name" value="Rossmann-like_a/b/a_fold"/>
</dbReference>
<dbReference type="OrthoDB" id="435881at2759"/>
<comment type="cofactor">
    <cofactor evidence="4">
        <name>FAD</name>
        <dbReference type="ChEBI" id="CHEBI:57692"/>
    </cofactor>
    <text evidence="4">Binds 1 FAD per subunit.</text>
</comment>
<feature type="binding site" evidence="4">
    <location>
        <begin position="292"/>
        <end position="299"/>
    </location>
    <ligand>
        <name>FAD</name>
        <dbReference type="ChEBI" id="CHEBI:57692"/>
    </ligand>
</feature>
<evidence type="ECO:0000259" key="5">
    <source>
        <dbReference type="PROSITE" id="PS51645"/>
    </source>
</evidence>
<evidence type="ECO:0000313" key="7">
    <source>
        <dbReference type="Proteomes" id="UP000242875"/>
    </source>
</evidence>
<dbReference type="Proteomes" id="UP000242875">
    <property type="component" value="Unassembled WGS sequence"/>
</dbReference>
<keyword evidence="3 4" id="KW-0274">FAD</keyword>
<evidence type="ECO:0000256" key="1">
    <source>
        <dbReference type="ARBA" id="ARBA00005862"/>
    </source>
</evidence>
<accession>A0A261XT22</accession>
<dbReference type="InterPro" id="IPR006050">
    <property type="entry name" value="DNA_photolyase_N"/>
</dbReference>
<evidence type="ECO:0000256" key="3">
    <source>
        <dbReference type="ARBA" id="ARBA00022827"/>
    </source>
</evidence>
<keyword evidence="7" id="KW-1185">Reference proteome</keyword>
<sequence length="552" mass="64027">MATLFWFRNGLRVHDNRALLKALDYDLDEKTSCIRNADKKHSALVYPVYILEPDRLKSGLIGPNRVKYLQVKTCHCREAAVDKSAGDPLSKIPKLCADYKVNKLVFERDTDEYCRGRDENIKELMKKCHVQVETYSGHTLWDLDDIMDRSGGQLTKSYGPFVKLLEKMPQPQNRFPSIPTMQGTLDPHMATDPKYDLPNVEDYLQGKEPTTIHKGGESEGLRRLDNYLQDTTRTRVFRKPQTSPIDTHPASTTILSPFMKFGSLSCRTFWHRVNEVYKKGQHSAPPESLIGQLYWREFFYSQGEVALLIPWKGYNENKEDEEKFQAWAEGRTRYPWIDAVMHQLIKHGWMHQLARHCVACFLTRGQLFISWEKGAEVFHKYLLDADYNLNNGNWLWLSASAYYTTYFRVYSPTKFPQKYGKSDGAKFIRQFVPEVAKLPDLYIFEPWKAPPSVQKSSNCVLGKDYPHPIMDAENAKAENMEIMRICYEKKVHGNCSPKEYEDHMALFKIVLAKDYNQYGNGASNKAPRKGQINLETAMQQLAKRTQRQRENN</sequence>
<feature type="domain" description="Photolyase/cryptochrome alpha/beta" evidence="5">
    <location>
        <begin position="1"/>
        <end position="140"/>
    </location>
</feature>
<dbReference type="SUPFAM" id="SSF52425">
    <property type="entry name" value="Cryptochrome/photolyase, N-terminal domain"/>
    <property type="match status" value="1"/>
</dbReference>
<dbReference type="GO" id="GO:0003904">
    <property type="term" value="F:deoxyribodipyrimidine photo-lyase activity"/>
    <property type="evidence" value="ECO:0007669"/>
    <property type="project" value="TreeGrafter"/>
</dbReference>
<dbReference type="InterPro" id="IPR036155">
    <property type="entry name" value="Crypto/Photolyase_N_sf"/>
</dbReference>
<evidence type="ECO:0000256" key="2">
    <source>
        <dbReference type="ARBA" id="ARBA00022630"/>
    </source>
</evidence>
<reference evidence="6 7" key="1">
    <citation type="journal article" date="2017" name="Mycologia">
        <title>Bifiguratus adelaidae, gen. et sp. nov., a new member of Mucoromycotina in endophytic and soil-dwelling habitats.</title>
        <authorList>
            <person name="Torres-Cruz T.J."/>
            <person name="Billingsley Tobias T.L."/>
            <person name="Almatruk M."/>
            <person name="Hesse C."/>
            <person name="Kuske C.R."/>
            <person name="Desiro A."/>
            <person name="Benucci G.M."/>
            <person name="Bonito G."/>
            <person name="Stajich J.E."/>
            <person name="Dunlap C."/>
            <person name="Arnold A.E."/>
            <person name="Porras-Alfaro A."/>
        </authorList>
    </citation>
    <scope>NUCLEOTIDE SEQUENCE [LARGE SCALE GENOMIC DNA]</scope>
    <source>
        <strain evidence="6 7">AZ0501</strain>
    </source>
</reference>
<dbReference type="InterPro" id="IPR005101">
    <property type="entry name" value="Cryptochr/Photolyase_FAD-bd"/>
</dbReference>
<evidence type="ECO:0000313" key="6">
    <source>
        <dbReference type="EMBL" id="OZJ01509.1"/>
    </source>
</evidence>
<dbReference type="GO" id="GO:0071949">
    <property type="term" value="F:FAD binding"/>
    <property type="evidence" value="ECO:0007669"/>
    <property type="project" value="TreeGrafter"/>
</dbReference>
<comment type="similarity">
    <text evidence="1">Belongs to the DNA photolyase class-1 family.</text>
</comment>
<dbReference type="PROSITE" id="PS51645">
    <property type="entry name" value="PHR_CRY_ALPHA_BETA"/>
    <property type="match status" value="1"/>
</dbReference>
<dbReference type="InterPro" id="IPR002081">
    <property type="entry name" value="Cryptochrome/DNA_photolyase_1"/>
</dbReference>
<dbReference type="GO" id="GO:0003677">
    <property type="term" value="F:DNA binding"/>
    <property type="evidence" value="ECO:0007669"/>
    <property type="project" value="TreeGrafter"/>
</dbReference>
<dbReference type="Pfam" id="PF00875">
    <property type="entry name" value="DNA_photolyase"/>
    <property type="match status" value="1"/>
</dbReference>
<dbReference type="Pfam" id="PF03441">
    <property type="entry name" value="FAD_binding_7"/>
    <property type="match status" value="1"/>
</dbReference>
<dbReference type="Gene3D" id="3.40.50.620">
    <property type="entry name" value="HUPs"/>
    <property type="match status" value="1"/>
</dbReference>
<dbReference type="PANTHER" id="PTHR11455:SF9">
    <property type="entry name" value="CRYPTOCHROME CIRCADIAN CLOCK 5 ISOFORM X1"/>
    <property type="match status" value="1"/>
</dbReference>
<dbReference type="PANTHER" id="PTHR11455">
    <property type="entry name" value="CRYPTOCHROME"/>
    <property type="match status" value="1"/>
</dbReference>
<organism evidence="6 7">
    <name type="scientific">Bifiguratus adelaidae</name>
    <dbReference type="NCBI Taxonomy" id="1938954"/>
    <lineage>
        <taxon>Eukaryota</taxon>
        <taxon>Fungi</taxon>
        <taxon>Fungi incertae sedis</taxon>
        <taxon>Mucoromycota</taxon>
        <taxon>Mucoromycotina</taxon>
        <taxon>Endogonomycetes</taxon>
        <taxon>Endogonales</taxon>
        <taxon>Endogonales incertae sedis</taxon>
        <taxon>Bifiguratus</taxon>
    </lineage>
</organism>
<dbReference type="InterPro" id="IPR036134">
    <property type="entry name" value="Crypto/Photolyase_FAD-like_sf"/>
</dbReference>
<dbReference type="Gene3D" id="1.25.40.80">
    <property type="match status" value="1"/>
</dbReference>
<name>A0A261XT22_9FUNG</name>
<evidence type="ECO:0000256" key="4">
    <source>
        <dbReference type="PIRSR" id="PIRSR602081-1"/>
    </source>
</evidence>
<comment type="caution">
    <text evidence="6">The sequence shown here is derived from an EMBL/GenBank/DDBJ whole genome shotgun (WGS) entry which is preliminary data.</text>
</comment>
<feature type="binding site" evidence="4">
    <location>
        <begin position="384"/>
        <end position="386"/>
    </location>
    <ligand>
        <name>FAD</name>
        <dbReference type="ChEBI" id="CHEBI:57692"/>
    </ligand>
</feature>
<keyword evidence="2 4" id="KW-0285">Flavoprotein</keyword>
<proteinExistence type="inferred from homology"/>